<dbReference type="InterPro" id="IPR000873">
    <property type="entry name" value="AMP-dep_synth/lig_dom"/>
</dbReference>
<dbReference type="Pfam" id="PF00501">
    <property type="entry name" value="AMP-binding"/>
    <property type="match status" value="1"/>
</dbReference>
<organism evidence="3">
    <name type="scientific">Pseudictyota dubia</name>
    <dbReference type="NCBI Taxonomy" id="2749911"/>
    <lineage>
        <taxon>Eukaryota</taxon>
        <taxon>Sar</taxon>
        <taxon>Stramenopiles</taxon>
        <taxon>Ochrophyta</taxon>
        <taxon>Bacillariophyta</taxon>
        <taxon>Mediophyceae</taxon>
        <taxon>Biddulphiophycidae</taxon>
        <taxon>Eupodiscales</taxon>
        <taxon>Odontellaceae</taxon>
        <taxon>Pseudictyota</taxon>
    </lineage>
</organism>
<evidence type="ECO:0000313" key="3">
    <source>
        <dbReference type="EMBL" id="CAD8302671.1"/>
    </source>
</evidence>
<dbReference type="Gene3D" id="3.40.50.12780">
    <property type="entry name" value="N-terminal domain of ligase-like"/>
    <property type="match status" value="1"/>
</dbReference>
<dbReference type="AlphaFoldDB" id="A0A7R9Z3N0"/>
<dbReference type="InterPro" id="IPR042099">
    <property type="entry name" value="ANL_N_sf"/>
</dbReference>
<dbReference type="PANTHER" id="PTHR43767:SF1">
    <property type="entry name" value="NONRIBOSOMAL PEPTIDE SYNTHASE PES1 (EUROFUNG)-RELATED"/>
    <property type="match status" value="1"/>
</dbReference>
<dbReference type="EMBL" id="HBED01012118">
    <property type="protein sequence ID" value="CAD8302671.1"/>
    <property type="molecule type" value="Transcribed_RNA"/>
</dbReference>
<feature type="domain" description="AMP-binding enzyme C-terminal" evidence="2">
    <location>
        <begin position="421"/>
        <end position="498"/>
    </location>
</feature>
<feature type="domain" description="AMP-dependent synthetase/ligase" evidence="1">
    <location>
        <begin position="14"/>
        <end position="371"/>
    </location>
</feature>
<evidence type="ECO:0000259" key="2">
    <source>
        <dbReference type="Pfam" id="PF13193"/>
    </source>
</evidence>
<dbReference type="Pfam" id="PF13193">
    <property type="entry name" value="AMP-binding_C"/>
    <property type="match status" value="1"/>
</dbReference>
<evidence type="ECO:0008006" key="4">
    <source>
        <dbReference type="Google" id="ProtNLM"/>
    </source>
</evidence>
<gene>
    <name evidence="3" type="ORF">TDUB1175_LOCUS6044</name>
</gene>
<dbReference type="InterPro" id="IPR050237">
    <property type="entry name" value="ATP-dep_AMP-bd_enzyme"/>
</dbReference>
<dbReference type="InterPro" id="IPR025110">
    <property type="entry name" value="AMP-bd_C"/>
</dbReference>
<dbReference type="PROSITE" id="PS00455">
    <property type="entry name" value="AMP_BINDING"/>
    <property type="match status" value="1"/>
</dbReference>
<evidence type="ECO:0000259" key="1">
    <source>
        <dbReference type="Pfam" id="PF00501"/>
    </source>
</evidence>
<proteinExistence type="predicted"/>
<dbReference type="PANTHER" id="PTHR43767">
    <property type="entry name" value="LONG-CHAIN-FATTY-ACID--COA LIGASE"/>
    <property type="match status" value="1"/>
</dbReference>
<dbReference type="PROSITE" id="PS51257">
    <property type="entry name" value="PROKAR_LIPOPROTEIN"/>
    <property type="match status" value="1"/>
</dbReference>
<dbReference type="InterPro" id="IPR045851">
    <property type="entry name" value="AMP-bd_C_sf"/>
</dbReference>
<dbReference type="SUPFAM" id="SSF56801">
    <property type="entry name" value="Acetyl-CoA synthetase-like"/>
    <property type="match status" value="1"/>
</dbReference>
<dbReference type="InterPro" id="IPR020845">
    <property type="entry name" value="AMP-binding_CS"/>
</dbReference>
<accession>A0A7R9Z3N0</accession>
<sequence>MPETPTRLQNLLATACSCHPRRIAIRSSGHQITFGQLQLQVDRLSAGLLDLGVQPGARVAWLLPNSIEAVTTTLACYQVGAVSVPLNYRFVAEEAMDVLDRTGAEILIFHHDREPMIADLSDARPQLRCVSVGPSALPVEEFSSLFRTVESSKPSAVTVPEDSPALILFTSGSTGRPKGVVHSHEGSFCAIDVSRQVFGFDETDVVMVGKPISHAGGLQTQLLPALLAGAEVILEDRPIPDRAVELIRQFSVTQCALLASDLLDFVEYLELHSVELPSLNNLIGSGDSVPIDLHQRFLDIFGWQVMEGAGMTEVGGYYAVNPRDGTRKWGSLGLPTPGTKLRVVDDHGHDCPPETHGEIILQSESTTTGYWENDVATTELYLDGWLHTGDLGYLDSDGYVWFVGRKKLMIVCRGSNIAPAEVENALDEHPLVRASVVVGVKDDRDGQVPVACVALIPGTPLSTTEADLRQCVHQRLAEYKNPANYLFLDELPRTRTGKFDRSKLQELAEEQFGSTTRTRRTAETISDQLHVCRSLVKPTERTMDACRGERSVTRCKPESFHRPGSFVNHLRP</sequence>
<name>A0A7R9Z3N0_9STRA</name>
<dbReference type="GO" id="GO:0016878">
    <property type="term" value="F:acid-thiol ligase activity"/>
    <property type="evidence" value="ECO:0007669"/>
    <property type="project" value="UniProtKB-ARBA"/>
</dbReference>
<dbReference type="Gene3D" id="3.30.300.30">
    <property type="match status" value="1"/>
</dbReference>
<protein>
    <recommendedName>
        <fullName evidence="4">AMP-dependent synthetase/ligase domain-containing protein</fullName>
    </recommendedName>
</protein>
<reference evidence="3" key="1">
    <citation type="submission" date="2021-01" db="EMBL/GenBank/DDBJ databases">
        <authorList>
            <person name="Corre E."/>
            <person name="Pelletier E."/>
            <person name="Niang G."/>
            <person name="Scheremetjew M."/>
            <person name="Finn R."/>
            <person name="Kale V."/>
            <person name="Holt S."/>
            <person name="Cochrane G."/>
            <person name="Meng A."/>
            <person name="Brown T."/>
            <person name="Cohen L."/>
        </authorList>
    </citation>
    <scope>NUCLEOTIDE SEQUENCE</scope>
    <source>
        <strain evidence="3">CCMP147</strain>
    </source>
</reference>